<proteinExistence type="predicted"/>
<reference evidence="2" key="1">
    <citation type="submission" date="2020-09" db="EMBL/GenBank/DDBJ databases">
        <title>Bosea spartocytisi sp. nov. a root nodule endophyte of Spartocytisus supranubius in the high mountain ecosystem fo the Teide National Park (Canary Islands, Spain).</title>
        <authorList>
            <person name="Pulido-Suarez L."/>
            <person name="Peix A."/>
            <person name="Igual J.M."/>
            <person name="Socas-Perez N."/>
            <person name="Velazquez E."/>
            <person name="Flores-Felix J.D."/>
            <person name="Leon-Barrios M."/>
        </authorList>
    </citation>
    <scope>NUCLEOTIDE SEQUENCE</scope>
    <source>
        <strain evidence="2">SSUT16</strain>
    </source>
</reference>
<dbReference type="Proteomes" id="UP000619295">
    <property type="component" value="Unassembled WGS sequence"/>
</dbReference>
<comment type="caution">
    <text evidence="2">The sequence shown here is derived from an EMBL/GenBank/DDBJ whole genome shotgun (WGS) entry which is preliminary data.</text>
</comment>
<dbReference type="EMBL" id="JACXWY010000014">
    <property type="protein sequence ID" value="MBD3847922.1"/>
    <property type="molecule type" value="Genomic_DNA"/>
</dbReference>
<keyword evidence="3" id="KW-1185">Reference proteome</keyword>
<feature type="transmembrane region" description="Helical" evidence="1">
    <location>
        <begin position="50"/>
        <end position="68"/>
    </location>
</feature>
<sequence length="421" mass="47664">MRTTPTIRRADATDPPEAFTIEAPVRLEDRVAAALFAYADLFAVARRRQLHLLIWVVIALLAMAYYASWQESGHLGARAFLSRFGADLLGLGGLPILVVAGPMLAYYLVQPALVRSRLKRWYRDERLDRPIGTTYRFEPGGIAVTLPGRGSALACRRIGGISESSTHLFIRLKDIEDVFALPRSALSGEQVAQIGAWAASCHVDGAGAARAFPELETPPGRAPLLTARFELTEDDRAVALGWQMERPGTRRRRRRGFILAFLVAALIPPLLFGVLWLLDPERVPFRYAFPLFVEMFASTFWKWVLGLWAVMTAVILLHPWMRRRHARQLARQMQKRVQAYEHEVRLYDDGLETWQDGFCNGFDWKGFERIERQGDHLILLRREGEPLILPLRALDGDKLAIFQRIVDHRIDGGSHRPEAGT</sequence>
<evidence type="ECO:0000313" key="2">
    <source>
        <dbReference type="EMBL" id="MBD3847922.1"/>
    </source>
</evidence>
<keyword evidence="1" id="KW-1133">Transmembrane helix</keyword>
<dbReference type="AlphaFoldDB" id="A0A927EBM9"/>
<evidence type="ECO:0000256" key="1">
    <source>
        <dbReference type="SAM" id="Phobius"/>
    </source>
</evidence>
<evidence type="ECO:0000313" key="3">
    <source>
        <dbReference type="Proteomes" id="UP000619295"/>
    </source>
</evidence>
<feature type="transmembrane region" description="Helical" evidence="1">
    <location>
        <begin position="88"/>
        <end position="109"/>
    </location>
</feature>
<gene>
    <name evidence="2" type="ORF">IED13_19660</name>
</gene>
<feature type="transmembrane region" description="Helical" evidence="1">
    <location>
        <begin position="300"/>
        <end position="321"/>
    </location>
</feature>
<dbReference type="RefSeq" id="WP_191125188.1">
    <property type="nucleotide sequence ID" value="NZ_JACXWY010000014.1"/>
</dbReference>
<protein>
    <submittedName>
        <fullName evidence="2">YcxB family protein</fullName>
    </submittedName>
</protein>
<keyword evidence="1" id="KW-0812">Transmembrane</keyword>
<keyword evidence="1" id="KW-0472">Membrane</keyword>
<organism evidence="2 3">
    <name type="scientific">Bosea spartocytisi</name>
    <dbReference type="NCBI Taxonomy" id="2773451"/>
    <lineage>
        <taxon>Bacteria</taxon>
        <taxon>Pseudomonadati</taxon>
        <taxon>Pseudomonadota</taxon>
        <taxon>Alphaproteobacteria</taxon>
        <taxon>Hyphomicrobiales</taxon>
        <taxon>Boseaceae</taxon>
        <taxon>Bosea</taxon>
    </lineage>
</organism>
<feature type="transmembrane region" description="Helical" evidence="1">
    <location>
        <begin position="256"/>
        <end position="278"/>
    </location>
</feature>
<name>A0A927EBM9_9HYPH</name>
<accession>A0A927EBM9</accession>